<dbReference type="GO" id="GO:0016758">
    <property type="term" value="F:hexosyltransferase activity"/>
    <property type="evidence" value="ECO:0007669"/>
    <property type="project" value="UniProtKB-ARBA"/>
</dbReference>
<keyword evidence="1" id="KW-0328">Glycosyltransferase</keyword>
<dbReference type="eggNOG" id="COG1819">
    <property type="taxonomic scope" value="Bacteria"/>
</dbReference>
<organism evidence="4 5">
    <name type="scientific">Burkholderia ambifaria (strain ATCC BAA-244 / DSM 16087 / CCUG 44356 / LMG 19182 / AMMD)</name>
    <name type="common">Burkholderia cepacia (strain AMMD)</name>
    <dbReference type="NCBI Taxonomy" id="339670"/>
    <lineage>
        <taxon>Bacteria</taxon>
        <taxon>Pseudomonadati</taxon>
        <taxon>Pseudomonadota</taxon>
        <taxon>Betaproteobacteria</taxon>
        <taxon>Burkholderiales</taxon>
        <taxon>Burkholderiaceae</taxon>
        <taxon>Burkholderia</taxon>
        <taxon>Burkholderia cepacia complex</taxon>
    </lineage>
</organism>
<evidence type="ECO:0000313" key="4">
    <source>
        <dbReference type="EMBL" id="ABI91785.1"/>
    </source>
</evidence>
<dbReference type="CDD" id="cd03784">
    <property type="entry name" value="GT1_Gtf-like"/>
    <property type="match status" value="1"/>
</dbReference>
<accession>Q0B238</accession>
<dbReference type="PATRIC" id="fig|339670.21.peg.6108"/>
<dbReference type="PANTHER" id="PTHR48043">
    <property type="entry name" value="EG:EG0003.4 PROTEIN-RELATED"/>
    <property type="match status" value="1"/>
</dbReference>
<dbReference type="PANTHER" id="PTHR48043:SF145">
    <property type="entry name" value="FI06409P-RELATED"/>
    <property type="match status" value="1"/>
</dbReference>
<proteinExistence type="predicted"/>
<dbReference type="EMBL" id="CP000442">
    <property type="protein sequence ID" value="ABI91785.1"/>
    <property type="molecule type" value="Genomic_DNA"/>
</dbReference>
<protein>
    <submittedName>
        <fullName evidence="4">UDP-glucuronosyl/UDP-glucosyltransferase</fullName>
    </submittedName>
</protein>
<dbReference type="AlphaFoldDB" id="Q0B238"/>
<sequence>MKIVLAATPLSGHANPMLSIARILIDAGHDVIVHTGCAFQERADNIGAAFHPLRPAADFAFGDPHSKLPSLEELPPGLERQRLGMELVLVDYVIEQHLGLQQLLREVQADIVFVDHVFLGILPMLLGPRSNRPPVAMFNTTILHWSREDGAPHYAGLPPATSRAQRERYAAIAREHDRIVYGPLVDRLNRYLAELGVGPIAIDLCDLVVALPDVFMQLTVPEFEFPRTDLPASVRFIGALPIEANQVPLPSWASELTGDRKVVLVTQGTVANHDFRVLVAPALEALAHEPDLLVVVSTGGRPVDTVPGPIPANARVASYLPFEWLLPSVDVFVTNGGYGSVNQAISYGIPLVTAGLTEDKADGNARVAWSGVGIDLATHSPTPDALRAAVRTVLDNPRCRQRVTEIAEAFKSIDTRGEILRIMELLTQPTTGSARGGNLWSDH</sequence>
<dbReference type="GeneID" id="93088566"/>
<reference evidence="4" key="1">
    <citation type="submission" date="2006-08" db="EMBL/GenBank/DDBJ databases">
        <title>Complete sequence of Chromosome 3 of Burkholderia cepacia AMMD.</title>
        <authorList>
            <consortium name="US DOE Joint Genome Institute"/>
            <person name="Copeland A."/>
            <person name="Lucas S."/>
            <person name="Lapidus A."/>
            <person name="Barry K."/>
            <person name="Detter J.C."/>
            <person name="Glavina del Rio T."/>
            <person name="Hammon N."/>
            <person name="Israni S."/>
            <person name="Pitluck S."/>
            <person name="Bruce D."/>
            <person name="Chain P."/>
            <person name="Malfatti S."/>
            <person name="Shin M."/>
            <person name="Vergez L."/>
            <person name="Schmutz J."/>
            <person name="Larimer F."/>
            <person name="Land M."/>
            <person name="Hauser L."/>
            <person name="Kyrpides N."/>
            <person name="Kim E."/>
            <person name="Parke J."/>
            <person name="Coenye T."/>
            <person name="Konstantinidis K."/>
            <person name="Ramette A."/>
            <person name="Tiedje J."/>
            <person name="Richardson P."/>
        </authorList>
    </citation>
    <scope>NUCLEOTIDE SEQUENCE</scope>
    <source>
        <strain evidence="4">AMMD</strain>
    </source>
</reference>
<feature type="domain" description="Erythromycin biosynthesis protein CIII-like C-terminal" evidence="3">
    <location>
        <begin position="308"/>
        <end position="423"/>
    </location>
</feature>
<dbReference type="GO" id="GO:0008194">
    <property type="term" value="F:UDP-glycosyltransferase activity"/>
    <property type="evidence" value="ECO:0007669"/>
    <property type="project" value="InterPro"/>
</dbReference>
<dbReference type="Gene3D" id="3.40.50.2000">
    <property type="entry name" value="Glycogen Phosphorylase B"/>
    <property type="match status" value="2"/>
</dbReference>
<evidence type="ECO:0000256" key="2">
    <source>
        <dbReference type="ARBA" id="ARBA00022679"/>
    </source>
</evidence>
<keyword evidence="2" id="KW-0808">Transferase</keyword>
<name>Q0B238_BURCM</name>
<dbReference type="KEGG" id="bam:Bamb_6241"/>
<dbReference type="InterPro" id="IPR050271">
    <property type="entry name" value="UDP-glycosyltransferase"/>
</dbReference>
<evidence type="ECO:0000259" key="3">
    <source>
        <dbReference type="Pfam" id="PF06722"/>
    </source>
</evidence>
<dbReference type="InterPro" id="IPR002213">
    <property type="entry name" value="UDP_glucos_trans"/>
</dbReference>
<keyword evidence="5" id="KW-1185">Reference proteome</keyword>
<dbReference type="RefSeq" id="WP_011661114.1">
    <property type="nucleotide sequence ID" value="NC_008392.1"/>
</dbReference>
<gene>
    <name evidence="4" type="ordered locus">Bamb_6241</name>
</gene>
<evidence type="ECO:0000256" key="1">
    <source>
        <dbReference type="ARBA" id="ARBA00022676"/>
    </source>
</evidence>
<dbReference type="Proteomes" id="UP000000662">
    <property type="component" value="Chromosome 3"/>
</dbReference>
<dbReference type="InterPro" id="IPR010610">
    <property type="entry name" value="EryCIII-like_C"/>
</dbReference>
<evidence type="ECO:0000313" key="5">
    <source>
        <dbReference type="Proteomes" id="UP000000662"/>
    </source>
</evidence>
<dbReference type="FunFam" id="3.40.50.2000:FF:000072">
    <property type="entry name" value="Glycosyl transferase"/>
    <property type="match status" value="1"/>
</dbReference>
<dbReference type="Pfam" id="PF06722">
    <property type="entry name" value="EryCIII-like_C"/>
    <property type="match status" value="1"/>
</dbReference>
<dbReference type="SUPFAM" id="SSF53756">
    <property type="entry name" value="UDP-Glycosyltransferase/glycogen phosphorylase"/>
    <property type="match status" value="1"/>
</dbReference>